<evidence type="ECO:0000256" key="1">
    <source>
        <dbReference type="SAM" id="Coils"/>
    </source>
</evidence>
<sequence length="768" mass="83232">MESNKREIVEVGGIKSYFFPNLALYVSKNSEALLNDPKSTNLFAANVFGALKDQPNENDIIEMILPQDANADVLAAGMDVCLLLGKQYRQLFESANERLSGLGRTHDLASIKDDKKKLSVLARRTKLKKTEDAKILQILIEAISEGDDFEKLLKIAELCTHDLDFDAYVLIKALGLECEEAEEEFKIIRENVLAVLKERNPLLSELLVDGPKVAPVNEFTQLLLGPLSEESLENLVTRISEQFEQEQKDDSDKSLVARYHLGFQLNFLVVRTLAADQRELAKKIQSKIPASIRSEIFPGLQKSVFKSSVFLGHHIVQVFLGSKKSFPEWPHTGLSQDFDCIWRRRAIAELFKKYSVSIIENVFDEAVPLITDAGVNNSDMLEKVINALRFASWIVECYGTETESKSVKELAFLDTSSRKLLMESFNKFSQGSDSKDHIMRIVKSLELAGSISTATPTDSQPSVSHSTKPDLSYTRETILDAQLTKALNAKADVLRGLNNSNSVGLLAEAKDSTSLLEIPVDETDSTRVLNTTKDIGNGVYVKAQDPIKEKPMDLPVIAQPENLAQVDSSTSTETVSLLSTDARESTDGWEQSPTKSVALPVDATVEEEEEYPTMREEEERSATPNQQYSSTEKIETLKSPESRAKTSWGAGDVTPIPLATPTNEYKVSGFGGATLAKGFGTFGSSGGGFGGGGGGGYGGGRGGGYGDRGGRGGGYGDRGGRGGGYGGDRGGYGGDRGGRGGGYSGERGGYGSQRGSYGAPRGGFRGGV</sequence>
<evidence type="ECO:0000313" key="4">
    <source>
        <dbReference type="Proteomes" id="UP000230233"/>
    </source>
</evidence>
<feature type="compositionally biased region" description="Basic and acidic residues" evidence="2">
    <location>
        <begin position="612"/>
        <end position="621"/>
    </location>
</feature>
<protein>
    <submittedName>
        <fullName evidence="3">Uncharacterized protein</fullName>
    </submittedName>
</protein>
<dbReference type="OrthoDB" id="5830648at2759"/>
<evidence type="ECO:0000256" key="2">
    <source>
        <dbReference type="SAM" id="MobiDB-lite"/>
    </source>
</evidence>
<feature type="region of interest" description="Disordered" evidence="2">
    <location>
        <begin position="605"/>
        <end position="649"/>
    </location>
</feature>
<feature type="compositionally biased region" description="Polar residues" evidence="2">
    <location>
        <begin position="622"/>
        <end position="631"/>
    </location>
</feature>
<feature type="compositionally biased region" description="Basic and acidic residues" evidence="2">
    <location>
        <begin position="632"/>
        <end position="644"/>
    </location>
</feature>
<evidence type="ECO:0000313" key="3">
    <source>
        <dbReference type="EMBL" id="PIC50554.1"/>
    </source>
</evidence>
<proteinExistence type="predicted"/>
<reference evidence="4" key="1">
    <citation type="submission" date="2017-10" db="EMBL/GenBank/DDBJ databases">
        <title>Rapid genome shrinkage in a self-fertile nematode reveals novel sperm competition proteins.</title>
        <authorList>
            <person name="Yin D."/>
            <person name="Schwarz E.M."/>
            <person name="Thomas C.G."/>
            <person name="Felde R.L."/>
            <person name="Korf I.F."/>
            <person name="Cutter A.D."/>
            <person name="Schartner C.M."/>
            <person name="Ralston E.J."/>
            <person name="Meyer B.J."/>
            <person name="Haag E.S."/>
        </authorList>
    </citation>
    <scope>NUCLEOTIDE SEQUENCE [LARGE SCALE GENOMIC DNA]</scope>
    <source>
        <strain evidence="4">JU1422</strain>
    </source>
</reference>
<comment type="caution">
    <text evidence="3">The sequence shown here is derived from an EMBL/GenBank/DDBJ whole genome shotgun (WGS) entry which is preliminary data.</text>
</comment>
<feature type="compositionally biased region" description="Gly residues" evidence="2">
    <location>
        <begin position="716"/>
        <end position="752"/>
    </location>
</feature>
<dbReference type="Proteomes" id="UP000230233">
    <property type="component" value="Chromosome I"/>
</dbReference>
<keyword evidence="4" id="KW-1185">Reference proteome</keyword>
<dbReference type="EMBL" id="PDUG01000001">
    <property type="protein sequence ID" value="PIC50554.1"/>
    <property type="molecule type" value="Genomic_DNA"/>
</dbReference>
<gene>
    <name evidence="3" type="primary">Cnig_chr_I.g1410</name>
    <name evidence="3" type="ORF">B9Z55_001410</name>
</gene>
<feature type="coiled-coil region" evidence="1">
    <location>
        <begin position="171"/>
        <end position="198"/>
    </location>
</feature>
<dbReference type="STRING" id="1611254.A0A2G5VFJ9"/>
<name>A0A2G5VFJ9_9PELO</name>
<organism evidence="3 4">
    <name type="scientific">Caenorhabditis nigoni</name>
    <dbReference type="NCBI Taxonomy" id="1611254"/>
    <lineage>
        <taxon>Eukaryota</taxon>
        <taxon>Metazoa</taxon>
        <taxon>Ecdysozoa</taxon>
        <taxon>Nematoda</taxon>
        <taxon>Chromadorea</taxon>
        <taxon>Rhabditida</taxon>
        <taxon>Rhabditina</taxon>
        <taxon>Rhabditomorpha</taxon>
        <taxon>Rhabditoidea</taxon>
        <taxon>Rhabditidae</taxon>
        <taxon>Peloderinae</taxon>
        <taxon>Caenorhabditis</taxon>
    </lineage>
</organism>
<keyword evidence="1" id="KW-0175">Coiled coil</keyword>
<dbReference type="AlphaFoldDB" id="A0A2G5VFJ9"/>
<accession>A0A2G5VFJ9</accession>
<feature type="region of interest" description="Disordered" evidence="2">
    <location>
        <begin position="716"/>
        <end position="768"/>
    </location>
</feature>